<evidence type="ECO:0000313" key="2">
    <source>
        <dbReference type="Proteomes" id="UP001161691"/>
    </source>
</evidence>
<dbReference type="PANTHER" id="PTHR12993:SF11">
    <property type="entry name" value="N-ACETYLGLUCOSAMINYL-PHOSPHATIDYLINOSITOL DE-N-ACETYLASE"/>
    <property type="match status" value="1"/>
</dbReference>
<protein>
    <submittedName>
        <fullName evidence="1">PIG-L family deacetylase</fullName>
        <ecNumber evidence="1">3.5.1.-</ecNumber>
    </submittedName>
</protein>
<dbReference type="Proteomes" id="UP001161691">
    <property type="component" value="Unassembled WGS sequence"/>
</dbReference>
<dbReference type="SUPFAM" id="SSF102588">
    <property type="entry name" value="LmbE-like"/>
    <property type="match status" value="1"/>
</dbReference>
<dbReference type="InterPro" id="IPR024078">
    <property type="entry name" value="LmbE-like_dom_sf"/>
</dbReference>
<dbReference type="PANTHER" id="PTHR12993">
    <property type="entry name" value="N-ACETYLGLUCOSAMINYL-PHOSPHATIDYLINOSITOL DE-N-ACETYLASE-RELATED"/>
    <property type="match status" value="1"/>
</dbReference>
<accession>A0ABT6TCE5</accession>
<keyword evidence="1" id="KW-0378">Hydrolase</keyword>
<dbReference type="Pfam" id="PF02585">
    <property type="entry name" value="PIG-L"/>
    <property type="match status" value="1"/>
</dbReference>
<reference evidence="1" key="1">
    <citation type="submission" date="2023-04" db="EMBL/GenBank/DDBJ databases">
        <title>Comparative genomic analysis of Cohnella hashimotonis sp. nov., isolated from the International Space Station.</title>
        <authorList>
            <person name="Venkateswaran K."/>
            <person name="Simpson A."/>
        </authorList>
    </citation>
    <scope>NUCLEOTIDE SEQUENCE</scope>
    <source>
        <strain evidence="1">F6_2S_P_1</strain>
    </source>
</reference>
<name>A0ABT6TCE5_9BACL</name>
<dbReference type="Gene3D" id="3.40.50.10320">
    <property type="entry name" value="LmbE-like"/>
    <property type="match status" value="1"/>
</dbReference>
<dbReference type="InterPro" id="IPR003737">
    <property type="entry name" value="GlcNAc_PI_deacetylase-related"/>
</dbReference>
<organism evidence="1 2">
    <name type="scientific">Cohnella hashimotonis</name>
    <dbReference type="NCBI Taxonomy" id="2826895"/>
    <lineage>
        <taxon>Bacteria</taxon>
        <taxon>Bacillati</taxon>
        <taxon>Bacillota</taxon>
        <taxon>Bacilli</taxon>
        <taxon>Bacillales</taxon>
        <taxon>Paenibacillaceae</taxon>
        <taxon>Cohnella</taxon>
    </lineage>
</organism>
<dbReference type="EC" id="3.5.1.-" evidence="1"/>
<evidence type="ECO:0000313" key="1">
    <source>
        <dbReference type="EMBL" id="MDI4643497.1"/>
    </source>
</evidence>
<dbReference type="EMBL" id="JAGRPV010000001">
    <property type="protein sequence ID" value="MDI4643497.1"/>
    <property type="molecule type" value="Genomic_DNA"/>
</dbReference>
<keyword evidence="2" id="KW-1185">Reference proteome</keyword>
<comment type="caution">
    <text evidence="1">The sequence shown here is derived from an EMBL/GenBank/DDBJ whole genome shotgun (WGS) entry which is preliminary data.</text>
</comment>
<dbReference type="GO" id="GO:0016787">
    <property type="term" value="F:hydrolase activity"/>
    <property type="evidence" value="ECO:0007669"/>
    <property type="project" value="UniProtKB-KW"/>
</dbReference>
<sequence length="273" mass="30143">MTIRKLNVVMICAHPDEPDMYAGGLAALYAEQGHNVRFLSLTNGDSGHYALTKPEIAARRRLEADRAADVLGLDAYDILETSDGELEPTLAVRKEVIRYLRQHEPDVLVAFHPEGGVSPDNRYAGRVVADAVPYAGVPGFMPDIPSLRKRMLVLLMPDMSLQTSYRPDVAICTDSVLEKKLLACDAHSTTFYELIPWGAGKLDAVPKDWPGRRQYLMDGWSIFGKSDRMLPALELRYGKERAAGIASAEAFEIARYGLQPSDSELDGLLPKTP</sequence>
<dbReference type="RefSeq" id="WP_282906555.1">
    <property type="nucleotide sequence ID" value="NZ_JAGRPV010000001.1"/>
</dbReference>
<proteinExistence type="predicted"/>
<gene>
    <name evidence="1" type="ORF">KB449_00935</name>
</gene>